<evidence type="ECO:0000256" key="2">
    <source>
        <dbReference type="ARBA" id="ARBA00038337"/>
    </source>
</evidence>
<dbReference type="PRINTS" id="PR00421">
    <property type="entry name" value="THIOREDOXIN"/>
</dbReference>
<proteinExistence type="inferred from homology"/>
<dbReference type="Proteomes" id="UP000012960">
    <property type="component" value="Unplaced"/>
</dbReference>
<evidence type="ECO:0000259" key="4">
    <source>
        <dbReference type="PROSITE" id="PS51352"/>
    </source>
</evidence>
<evidence type="ECO:0000313" key="7">
    <source>
        <dbReference type="Proteomes" id="UP000012960"/>
    </source>
</evidence>
<gene>
    <name evidence="5" type="ORF">GSMUA_11120.1</name>
</gene>
<keyword evidence="7" id="KW-1185">Reference proteome</keyword>
<evidence type="ECO:0000313" key="6">
    <source>
        <dbReference type="EnsemblPlants" id="Ma11_p13840.1"/>
    </source>
</evidence>
<comment type="similarity">
    <text evidence="2">Belongs to the thioredoxin family. Plant F-type subfamily.</text>
</comment>
<dbReference type="GO" id="GO:0015035">
    <property type="term" value="F:protein-disulfide reductase activity"/>
    <property type="evidence" value="ECO:0000318"/>
    <property type="project" value="GO_Central"/>
</dbReference>
<dbReference type="SUPFAM" id="SSF52833">
    <property type="entry name" value="Thioredoxin-like"/>
    <property type="match status" value="1"/>
</dbReference>
<dbReference type="Pfam" id="PF00085">
    <property type="entry name" value="Thioredoxin"/>
    <property type="match status" value="1"/>
</dbReference>
<dbReference type="FunCoup" id="A0A804L7L0">
    <property type="interactions" value="787"/>
</dbReference>
<feature type="region of interest" description="Disordered" evidence="3">
    <location>
        <begin position="1"/>
        <end position="50"/>
    </location>
</feature>
<sequence>MALRIAFSAPSIRSPSSSSSCTPSASSLNRSLGCRPQRRSSGGSLGASGAGGRAVAARSSLETAVGQVTEVDRDTFWPLVKAAGDRVVVLDMYTQWCGPCKVMAPKFLGLSEEYLDVTFMKLNCNHENKHLAKELGIKVVPTFKILKDGKVVKEVRGAKFDDLVLAIETVKSS</sequence>
<dbReference type="Gene3D" id="3.40.30.10">
    <property type="entry name" value="Glutaredoxin"/>
    <property type="match status" value="1"/>
</dbReference>
<dbReference type="InParanoid" id="A0A804L7L0"/>
<dbReference type="GO" id="GO:0005829">
    <property type="term" value="C:cytosol"/>
    <property type="evidence" value="ECO:0000318"/>
    <property type="project" value="GO_Central"/>
</dbReference>
<feature type="compositionally biased region" description="Low complexity" evidence="3">
    <location>
        <begin position="1"/>
        <end position="27"/>
    </location>
</feature>
<evidence type="ECO:0000256" key="1">
    <source>
        <dbReference type="ARBA" id="ARBA00023157"/>
    </source>
</evidence>
<dbReference type="PANTHER" id="PTHR46115">
    <property type="entry name" value="THIOREDOXIN-LIKE PROTEIN 1"/>
    <property type="match status" value="1"/>
</dbReference>
<feature type="domain" description="Thioredoxin" evidence="4">
    <location>
        <begin position="50"/>
        <end position="172"/>
    </location>
</feature>
<accession>A0A804L7L0</accession>
<keyword evidence="1" id="KW-1015">Disulfide bond</keyword>
<reference evidence="5" key="1">
    <citation type="submission" date="2021-03" db="EMBL/GenBank/DDBJ databases">
        <authorList>
            <consortium name="Genoscope - CEA"/>
            <person name="William W."/>
        </authorList>
    </citation>
    <scope>NUCLEOTIDE SEQUENCE</scope>
    <source>
        <strain evidence="5">Doubled-haploid Pahang</strain>
    </source>
</reference>
<dbReference type="InterPro" id="IPR013766">
    <property type="entry name" value="Thioredoxin_domain"/>
</dbReference>
<dbReference type="InterPro" id="IPR017937">
    <property type="entry name" value="Thioredoxin_CS"/>
</dbReference>
<dbReference type="Gramene" id="Ma11_t13840.1">
    <property type="protein sequence ID" value="Ma11_p13840.1"/>
    <property type="gene ID" value="Ma11_g13840"/>
</dbReference>
<protein>
    <submittedName>
        <fullName evidence="5">(wild Malaysian banana) hypothetical protein</fullName>
    </submittedName>
</protein>
<dbReference type="AlphaFoldDB" id="A0A804L7L0"/>
<dbReference type="EMBL" id="HG996475">
    <property type="protein sequence ID" value="CAG1864516.1"/>
    <property type="molecule type" value="Genomic_DNA"/>
</dbReference>
<name>A0A804L7L0_MUSAM</name>
<dbReference type="InterPro" id="IPR036249">
    <property type="entry name" value="Thioredoxin-like_sf"/>
</dbReference>
<evidence type="ECO:0000313" key="5">
    <source>
        <dbReference type="EMBL" id="CAG1864516.1"/>
    </source>
</evidence>
<dbReference type="PROSITE" id="PS51352">
    <property type="entry name" value="THIOREDOXIN_2"/>
    <property type="match status" value="1"/>
</dbReference>
<dbReference type="EnsemblPlants" id="Ma11_t13840.1">
    <property type="protein sequence ID" value="Ma11_p13840.1"/>
    <property type="gene ID" value="Ma11_g13840"/>
</dbReference>
<dbReference type="CDD" id="cd02947">
    <property type="entry name" value="TRX_family"/>
    <property type="match status" value="1"/>
</dbReference>
<dbReference type="OMA" id="TTKIGFC"/>
<dbReference type="OrthoDB" id="10263751at2759"/>
<evidence type="ECO:0000256" key="3">
    <source>
        <dbReference type="SAM" id="MobiDB-lite"/>
    </source>
</evidence>
<reference evidence="6" key="2">
    <citation type="submission" date="2021-05" db="UniProtKB">
        <authorList>
            <consortium name="EnsemblPlants"/>
        </authorList>
    </citation>
    <scope>IDENTIFICATION</scope>
    <source>
        <strain evidence="6">subsp. malaccensis</strain>
    </source>
</reference>
<dbReference type="PROSITE" id="PS00194">
    <property type="entry name" value="THIOREDOXIN_1"/>
    <property type="match status" value="1"/>
</dbReference>
<organism evidence="6 7">
    <name type="scientific">Musa acuminata subsp. malaccensis</name>
    <name type="common">Wild banana</name>
    <name type="synonym">Musa malaccensis</name>
    <dbReference type="NCBI Taxonomy" id="214687"/>
    <lineage>
        <taxon>Eukaryota</taxon>
        <taxon>Viridiplantae</taxon>
        <taxon>Streptophyta</taxon>
        <taxon>Embryophyta</taxon>
        <taxon>Tracheophyta</taxon>
        <taxon>Spermatophyta</taxon>
        <taxon>Magnoliopsida</taxon>
        <taxon>Liliopsida</taxon>
        <taxon>Zingiberales</taxon>
        <taxon>Musaceae</taxon>
        <taxon>Musa</taxon>
    </lineage>
</organism>